<accession>A0A8X6N2V1</accession>
<proteinExistence type="predicted"/>
<evidence type="ECO:0000313" key="2">
    <source>
        <dbReference type="EMBL" id="GFS90302.1"/>
    </source>
</evidence>
<sequence>MLVWTRIAAEIVDELAIDDLDINVKKPDFFPTLVKMNPNQKAPLGALVETPLPSDRDNHALHSPQQGLKLQ</sequence>
<evidence type="ECO:0000256" key="1">
    <source>
        <dbReference type="SAM" id="MobiDB-lite"/>
    </source>
</evidence>
<keyword evidence="3" id="KW-1185">Reference proteome</keyword>
<dbReference type="Proteomes" id="UP000887013">
    <property type="component" value="Unassembled WGS sequence"/>
</dbReference>
<feature type="region of interest" description="Disordered" evidence="1">
    <location>
        <begin position="48"/>
        <end position="71"/>
    </location>
</feature>
<protein>
    <submittedName>
        <fullName evidence="2">Uncharacterized protein</fullName>
    </submittedName>
</protein>
<reference evidence="2" key="1">
    <citation type="submission" date="2020-08" db="EMBL/GenBank/DDBJ databases">
        <title>Multicomponent nature underlies the extraordinary mechanical properties of spider dragline silk.</title>
        <authorList>
            <person name="Kono N."/>
            <person name="Nakamura H."/>
            <person name="Mori M."/>
            <person name="Yoshida Y."/>
            <person name="Ohtoshi R."/>
            <person name="Malay A.D."/>
            <person name="Moran D.A.P."/>
            <person name="Tomita M."/>
            <person name="Numata K."/>
            <person name="Arakawa K."/>
        </authorList>
    </citation>
    <scope>NUCLEOTIDE SEQUENCE</scope>
</reference>
<comment type="caution">
    <text evidence="2">The sequence shown here is derived from an EMBL/GenBank/DDBJ whole genome shotgun (WGS) entry which is preliminary data.</text>
</comment>
<evidence type="ECO:0000313" key="3">
    <source>
        <dbReference type="Proteomes" id="UP000887013"/>
    </source>
</evidence>
<gene>
    <name evidence="2" type="ORF">NPIL_442011</name>
</gene>
<dbReference type="EMBL" id="BMAW01099481">
    <property type="protein sequence ID" value="GFS90302.1"/>
    <property type="molecule type" value="Genomic_DNA"/>
</dbReference>
<organism evidence="2 3">
    <name type="scientific">Nephila pilipes</name>
    <name type="common">Giant wood spider</name>
    <name type="synonym">Nephila maculata</name>
    <dbReference type="NCBI Taxonomy" id="299642"/>
    <lineage>
        <taxon>Eukaryota</taxon>
        <taxon>Metazoa</taxon>
        <taxon>Ecdysozoa</taxon>
        <taxon>Arthropoda</taxon>
        <taxon>Chelicerata</taxon>
        <taxon>Arachnida</taxon>
        <taxon>Araneae</taxon>
        <taxon>Araneomorphae</taxon>
        <taxon>Entelegynae</taxon>
        <taxon>Araneoidea</taxon>
        <taxon>Nephilidae</taxon>
        <taxon>Nephila</taxon>
    </lineage>
</organism>
<name>A0A8X6N2V1_NEPPI</name>
<dbReference type="AlphaFoldDB" id="A0A8X6N2V1"/>